<dbReference type="EMBL" id="JAQQFR010000005">
    <property type="protein sequence ID" value="MFL9878517.1"/>
    <property type="molecule type" value="Genomic_DNA"/>
</dbReference>
<protein>
    <submittedName>
        <fullName evidence="3">2TM domain-containing protein</fullName>
    </submittedName>
</protein>
<dbReference type="RefSeq" id="WP_408167515.1">
    <property type="nucleotide sequence ID" value="NZ_JAQQFR010000005.1"/>
</dbReference>
<keyword evidence="1" id="KW-1133">Transmembrane helix</keyword>
<keyword evidence="4" id="KW-1185">Reference proteome</keyword>
<keyword evidence="1" id="KW-0812">Transmembrane</keyword>
<dbReference type="Proteomes" id="UP001629214">
    <property type="component" value="Unassembled WGS sequence"/>
</dbReference>
<reference evidence="3 4" key="1">
    <citation type="journal article" date="2024" name="Chem. Sci.">
        <title>Discovery of megapolipeptins by genome mining of a Burkholderiales bacteria collection.</title>
        <authorList>
            <person name="Paulo B.S."/>
            <person name="Recchia M.J.J."/>
            <person name="Lee S."/>
            <person name="Fergusson C.H."/>
            <person name="Romanowski S.B."/>
            <person name="Hernandez A."/>
            <person name="Krull N."/>
            <person name="Liu D.Y."/>
            <person name="Cavanagh H."/>
            <person name="Bos A."/>
            <person name="Gray C.A."/>
            <person name="Murphy B.T."/>
            <person name="Linington R.G."/>
            <person name="Eustaquio A.S."/>
        </authorList>
    </citation>
    <scope>NUCLEOTIDE SEQUENCE [LARGE SCALE GENOMIC DNA]</scope>
    <source>
        <strain evidence="3 4">RL21-008-BIB-B</strain>
    </source>
</reference>
<feature type="transmembrane region" description="Helical" evidence="1">
    <location>
        <begin position="57"/>
        <end position="77"/>
    </location>
</feature>
<name>A0ABW8Z639_9BURK</name>
<comment type="caution">
    <text evidence="3">The sequence shown here is derived from an EMBL/GenBank/DDBJ whole genome shotgun (WGS) entry which is preliminary data.</text>
</comment>
<feature type="transmembrane region" description="Helical" evidence="1">
    <location>
        <begin position="25"/>
        <end position="45"/>
    </location>
</feature>
<dbReference type="Pfam" id="PF13239">
    <property type="entry name" value="2TM"/>
    <property type="match status" value="1"/>
</dbReference>
<proteinExistence type="predicted"/>
<accession>A0ABW8Z639</accession>
<keyword evidence="1" id="KW-0472">Membrane</keyword>
<feature type="domain" description="2TM" evidence="2">
    <location>
        <begin position="15"/>
        <end position="92"/>
    </location>
</feature>
<gene>
    <name evidence="3" type="ORF">PQR63_08995</name>
</gene>
<dbReference type="InterPro" id="IPR025698">
    <property type="entry name" value="2TM_dom"/>
</dbReference>
<organism evidence="3 4">
    <name type="scientific">Herbaspirillum rhizosphaerae</name>
    <dbReference type="NCBI Taxonomy" id="346179"/>
    <lineage>
        <taxon>Bacteria</taxon>
        <taxon>Pseudomonadati</taxon>
        <taxon>Pseudomonadota</taxon>
        <taxon>Betaproteobacteria</taxon>
        <taxon>Burkholderiales</taxon>
        <taxon>Oxalobacteraceae</taxon>
        <taxon>Herbaspirillum</taxon>
    </lineage>
</organism>
<evidence type="ECO:0000259" key="2">
    <source>
        <dbReference type="Pfam" id="PF13239"/>
    </source>
</evidence>
<evidence type="ECO:0000313" key="3">
    <source>
        <dbReference type="EMBL" id="MFL9878517.1"/>
    </source>
</evidence>
<sequence>MPAPSPSSDTILTDATRRVERKLGFFAHLGVYLLVNAGLITLNLLQTHMQAHKPFWAAGPLLGWGIGLLFHGLKVFMQLPPAWKQRMIEQELKNHRQ</sequence>
<evidence type="ECO:0000256" key="1">
    <source>
        <dbReference type="SAM" id="Phobius"/>
    </source>
</evidence>
<evidence type="ECO:0000313" key="4">
    <source>
        <dbReference type="Proteomes" id="UP001629214"/>
    </source>
</evidence>